<dbReference type="PROSITE" id="PS51257">
    <property type="entry name" value="PROKAR_LIPOPROTEIN"/>
    <property type="match status" value="1"/>
</dbReference>
<feature type="transmembrane region" description="Helical" evidence="7">
    <location>
        <begin position="152"/>
        <end position="176"/>
    </location>
</feature>
<evidence type="ECO:0000256" key="7">
    <source>
        <dbReference type="SAM" id="Phobius"/>
    </source>
</evidence>
<reference evidence="9 10" key="1">
    <citation type="submission" date="2017-01" db="EMBL/GenBank/DDBJ databases">
        <title>Bacillus phylogenomics.</title>
        <authorList>
            <person name="Dunlap C."/>
        </authorList>
    </citation>
    <scope>NUCLEOTIDE SEQUENCE [LARGE SCALE GENOMIC DNA]</scope>
    <source>
        <strain evidence="9 10">NRRL B-41282</strain>
    </source>
</reference>
<feature type="transmembrane region" description="Helical" evidence="7">
    <location>
        <begin position="355"/>
        <end position="373"/>
    </location>
</feature>
<feature type="transmembrane region" description="Helical" evidence="7">
    <location>
        <begin position="411"/>
        <end position="430"/>
    </location>
</feature>
<evidence type="ECO:0000256" key="6">
    <source>
        <dbReference type="ARBA" id="ARBA00023136"/>
    </source>
</evidence>
<keyword evidence="4" id="KW-0029">Amino-acid transport</keyword>
<dbReference type="GeneID" id="92788156"/>
<feature type="transmembrane region" description="Helical" evidence="7">
    <location>
        <begin position="326"/>
        <end position="349"/>
    </location>
</feature>
<keyword evidence="6 7" id="KW-0472">Membrane</keyword>
<evidence type="ECO:0000256" key="2">
    <source>
        <dbReference type="ARBA" id="ARBA00022448"/>
    </source>
</evidence>
<dbReference type="Pfam" id="PF00324">
    <property type="entry name" value="AA_permease"/>
    <property type="match status" value="1"/>
</dbReference>
<keyword evidence="3 7" id="KW-0812">Transmembrane</keyword>
<dbReference type="InterPro" id="IPR004841">
    <property type="entry name" value="AA-permease/SLC12A_dom"/>
</dbReference>
<feature type="transmembrane region" description="Helical" evidence="7">
    <location>
        <begin position="281"/>
        <end position="305"/>
    </location>
</feature>
<keyword evidence="2" id="KW-0813">Transport</keyword>
<dbReference type="GO" id="GO:0005886">
    <property type="term" value="C:plasma membrane"/>
    <property type="evidence" value="ECO:0007669"/>
    <property type="project" value="UniProtKB-SubCell"/>
</dbReference>
<dbReference type="PANTHER" id="PTHR43495">
    <property type="entry name" value="GABA PERMEASE"/>
    <property type="match status" value="1"/>
</dbReference>
<evidence type="ECO:0000313" key="9">
    <source>
        <dbReference type="EMBL" id="OMI05773.1"/>
    </source>
</evidence>
<dbReference type="EMBL" id="MTJL01000017">
    <property type="protein sequence ID" value="OMI05773.1"/>
    <property type="molecule type" value="Genomic_DNA"/>
</dbReference>
<dbReference type="Gene3D" id="1.20.1740.10">
    <property type="entry name" value="Amino acid/polyamine transporter I"/>
    <property type="match status" value="1"/>
</dbReference>
<dbReference type="PIRSF" id="PIRSF006060">
    <property type="entry name" value="AA_transporter"/>
    <property type="match status" value="1"/>
</dbReference>
<organism evidence="9 10">
    <name type="scientific">Bacillus swezeyi</name>
    <dbReference type="NCBI Taxonomy" id="1925020"/>
    <lineage>
        <taxon>Bacteria</taxon>
        <taxon>Bacillati</taxon>
        <taxon>Bacillota</taxon>
        <taxon>Bacilli</taxon>
        <taxon>Bacillales</taxon>
        <taxon>Bacillaceae</taxon>
        <taxon>Bacillus</taxon>
    </lineage>
</organism>
<feature type="transmembrane region" description="Helical" evidence="7">
    <location>
        <begin position="196"/>
        <end position="222"/>
    </location>
</feature>
<dbReference type="AlphaFoldDB" id="A0A1R1QMB1"/>
<keyword evidence="5 7" id="KW-1133">Transmembrane helix</keyword>
<keyword evidence="10" id="KW-1185">Reference proteome</keyword>
<evidence type="ECO:0000256" key="5">
    <source>
        <dbReference type="ARBA" id="ARBA00022989"/>
    </source>
</evidence>
<name>A0A1R1QMB1_9BACI</name>
<dbReference type="OrthoDB" id="9780162at2"/>
<feature type="transmembrane region" description="Helical" evidence="7">
    <location>
        <begin position="12"/>
        <end position="34"/>
    </location>
</feature>
<evidence type="ECO:0000256" key="1">
    <source>
        <dbReference type="ARBA" id="ARBA00004651"/>
    </source>
</evidence>
<dbReference type="GO" id="GO:0006865">
    <property type="term" value="P:amino acid transport"/>
    <property type="evidence" value="ECO:0007669"/>
    <property type="project" value="UniProtKB-KW"/>
</dbReference>
<evidence type="ECO:0000259" key="8">
    <source>
        <dbReference type="Pfam" id="PF00324"/>
    </source>
</evidence>
<protein>
    <submittedName>
        <fullName evidence="9">Transporter</fullName>
    </submittedName>
</protein>
<sequence length="443" mass="48516">MKRQAKKGDLKWWQLSLIGIGCTIGTGFFLGSSIAIKKSGFSVLAAFLLAALGTFLVFQQLAKLTADHPVEGSFCSYAREAFGNWAGFSNGWVYWSSEMLIIGSQLTAISLFTRHWFDQTPLWVFASIYAILGLIVIFTGRSSFEKTENILAVLKTAAIVMFIIIAILALCGVLPGKTPDAQVPDRIQELFPFGFMGLWTGLIYTFYAYGGIEVMGLMAIHLKDPKDSAKSGSLMLITLAAFYVVSIGLAMLLVPHGAFTEQNSPFITSLKDFHLDLIMDIFNGIFIIAGFSTLTASLFAVTTLMGTMAKNGDAPACFAKKEKAKVSWPALGLTVLVLAVSIILSLLLPKALYEHMTTAASLMLLYNWMFILFSSKKLTKPKLKGNIQITTALVLILFAVSGTLFEKNSRPGFFVSLLFLAIIALVTLLMKKKWAAQQEQKEP</sequence>
<feature type="transmembrane region" description="Helical" evidence="7">
    <location>
        <begin position="123"/>
        <end position="140"/>
    </location>
</feature>
<accession>A0A1R1S3I6</accession>
<dbReference type="GO" id="GO:0055085">
    <property type="term" value="P:transmembrane transport"/>
    <property type="evidence" value="ECO:0007669"/>
    <property type="project" value="InterPro"/>
</dbReference>
<comment type="subcellular location">
    <subcellularLocation>
        <location evidence="1">Cell membrane</location>
        <topology evidence="1">Multi-pass membrane protein</topology>
    </subcellularLocation>
</comment>
<feature type="transmembrane region" description="Helical" evidence="7">
    <location>
        <begin position="234"/>
        <end position="254"/>
    </location>
</feature>
<accession>A0A1R1QMB1</accession>
<gene>
    <name evidence="9" type="ORF">BW143_10080</name>
</gene>
<dbReference type="RefSeq" id="WP_076758152.1">
    <property type="nucleotide sequence ID" value="NZ_CP133085.1"/>
</dbReference>
<feature type="transmembrane region" description="Helical" evidence="7">
    <location>
        <begin position="40"/>
        <end position="58"/>
    </location>
</feature>
<comment type="caution">
    <text evidence="9">The sequence shown here is derived from an EMBL/GenBank/DDBJ whole genome shotgun (WGS) entry which is preliminary data.</text>
</comment>
<dbReference type="PANTHER" id="PTHR43495:SF5">
    <property type="entry name" value="GAMMA-AMINOBUTYRIC ACID PERMEASE"/>
    <property type="match status" value="1"/>
</dbReference>
<evidence type="ECO:0000256" key="4">
    <source>
        <dbReference type="ARBA" id="ARBA00022970"/>
    </source>
</evidence>
<feature type="domain" description="Amino acid permease/ SLC12A" evidence="8">
    <location>
        <begin position="15"/>
        <end position="392"/>
    </location>
</feature>
<feature type="transmembrane region" description="Helical" evidence="7">
    <location>
        <begin position="385"/>
        <end position="405"/>
    </location>
</feature>
<proteinExistence type="predicted"/>
<evidence type="ECO:0000256" key="3">
    <source>
        <dbReference type="ARBA" id="ARBA00022692"/>
    </source>
</evidence>
<dbReference type="Proteomes" id="UP000187367">
    <property type="component" value="Unassembled WGS sequence"/>
</dbReference>
<evidence type="ECO:0000313" key="10">
    <source>
        <dbReference type="Proteomes" id="UP000187367"/>
    </source>
</evidence>